<evidence type="ECO:0000313" key="2">
    <source>
        <dbReference type="EnsemblPlants" id="EMT10620"/>
    </source>
</evidence>
<name>M8BAD6_AEGTA</name>
<sequence length="491" mass="56380">MDANGVCLPSDLILDVLRRLPGRALAASRCVCRAWRDLVGAHTHTLLLPQVFPREFPGVFVHYYGYDPNFALFGPPVSGDAHVPGYRRLFWNHWDCRVKQHCNGLLLVTGDYRYNPSLNTIVVCNPATSRYAPLPQPPTPWPYSVEGVFLAFDPAVSPHHQVFFFPTEKLQRDSEEEEAWQHKWSRAKRPCWVDWEHTSLPNLFEEEPPSGSEEEEEHHESHAQEPPRSESQSSPNVAAAEVPKLFRVFVFSSLTGEWEIREFTPGRCALGHLYDVVTAPRCKDQRTWWSAEYRHGSLYVHCHSGVLMVLHCSKGTYDIVELPGHPLGREGLNQWPLPERYLGSYGGGIRYAVFKELQLEVWDLTELADGQLIWTLAHKADLKEQERAMNYTGDRLRMELKKTWAVVESTKDLISLFERENDEDSNDDCADGTEEDTYEEGEEVDNYNETQDDEEEKQDRYDETRGEEDEEQDNYGNDDHAGLESSDGSDY</sequence>
<feature type="region of interest" description="Disordered" evidence="1">
    <location>
        <begin position="418"/>
        <end position="491"/>
    </location>
</feature>
<accession>M8BAD6</accession>
<dbReference type="AlphaFoldDB" id="M8BAD6"/>
<dbReference type="InterPro" id="IPR001810">
    <property type="entry name" value="F-box_dom"/>
</dbReference>
<dbReference type="EnsemblPlants" id="EMT10620">
    <property type="protein sequence ID" value="EMT10620"/>
    <property type="gene ID" value="F775_42825"/>
</dbReference>
<reference evidence="2" key="1">
    <citation type="submission" date="2015-06" db="UniProtKB">
        <authorList>
            <consortium name="EnsemblPlants"/>
        </authorList>
    </citation>
    <scope>IDENTIFICATION</scope>
</reference>
<dbReference type="ExpressionAtlas" id="M8BAD6">
    <property type="expression patterns" value="baseline"/>
</dbReference>
<dbReference type="PANTHER" id="PTHR34591:SF51">
    <property type="entry name" value="F-BOX DOMAIN-CONTAINING PROTEIN"/>
    <property type="match status" value="1"/>
</dbReference>
<feature type="compositionally biased region" description="Acidic residues" evidence="1">
    <location>
        <begin position="420"/>
        <end position="456"/>
    </location>
</feature>
<dbReference type="SUPFAM" id="SSF81383">
    <property type="entry name" value="F-box domain"/>
    <property type="match status" value="1"/>
</dbReference>
<protein>
    <submittedName>
        <fullName evidence="2">Uncharacterized protein</fullName>
    </submittedName>
</protein>
<evidence type="ECO:0000256" key="1">
    <source>
        <dbReference type="SAM" id="MobiDB-lite"/>
    </source>
</evidence>
<dbReference type="SMART" id="SM00256">
    <property type="entry name" value="FBOX"/>
    <property type="match status" value="1"/>
</dbReference>
<dbReference type="Pfam" id="PF00646">
    <property type="entry name" value="F-box"/>
    <property type="match status" value="1"/>
</dbReference>
<feature type="compositionally biased region" description="Acidic residues" evidence="1">
    <location>
        <begin position="204"/>
        <end position="217"/>
    </location>
</feature>
<organism evidence="2">
    <name type="scientific">Aegilops tauschii</name>
    <name type="common">Tausch's goatgrass</name>
    <name type="synonym">Aegilops squarrosa</name>
    <dbReference type="NCBI Taxonomy" id="37682"/>
    <lineage>
        <taxon>Eukaryota</taxon>
        <taxon>Viridiplantae</taxon>
        <taxon>Streptophyta</taxon>
        <taxon>Embryophyta</taxon>
        <taxon>Tracheophyta</taxon>
        <taxon>Spermatophyta</taxon>
        <taxon>Magnoliopsida</taxon>
        <taxon>Liliopsida</taxon>
        <taxon>Poales</taxon>
        <taxon>Poaceae</taxon>
        <taxon>BOP clade</taxon>
        <taxon>Pooideae</taxon>
        <taxon>Triticodae</taxon>
        <taxon>Triticeae</taxon>
        <taxon>Triticinae</taxon>
        <taxon>Aegilops</taxon>
    </lineage>
</organism>
<feature type="compositionally biased region" description="Basic and acidic residues" evidence="1">
    <location>
        <begin position="218"/>
        <end position="228"/>
    </location>
</feature>
<dbReference type="InterPro" id="IPR036047">
    <property type="entry name" value="F-box-like_dom_sf"/>
</dbReference>
<feature type="region of interest" description="Disordered" evidence="1">
    <location>
        <begin position="203"/>
        <end position="236"/>
    </location>
</feature>
<dbReference type="PANTHER" id="PTHR34591">
    <property type="entry name" value="OS03G0653100 PROTEIN-RELATED"/>
    <property type="match status" value="1"/>
</dbReference>
<proteinExistence type="predicted"/>
<dbReference type="Gene3D" id="1.20.1280.50">
    <property type="match status" value="1"/>
</dbReference>